<dbReference type="InterPro" id="IPR011990">
    <property type="entry name" value="TPR-like_helical_dom_sf"/>
</dbReference>
<gene>
    <name evidence="2" type="ORF">F8153_09935</name>
</gene>
<accession>A0A833HN36</accession>
<dbReference type="RefSeq" id="WP_151866205.1">
    <property type="nucleotide sequence ID" value="NZ_WBZB01000036.1"/>
</dbReference>
<protein>
    <submittedName>
        <fullName evidence="2">DUF2225 domain-containing protein</fullName>
    </submittedName>
</protein>
<keyword evidence="3" id="KW-1185">Reference proteome</keyword>
<reference evidence="2 3" key="1">
    <citation type="submission" date="2019-10" db="EMBL/GenBank/DDBJ databases">
        <title>Alkaliphilus serpentinus sp. nov. and Alkaliphilus pronyensis sp. nov., two novel anaerobic alkaliphilic species isolated from the serpentinized-hosted hydrothermal field of the Prony Bay (New Caledonia).</title>
        <authorList>
            <person name="Postec A."/>
        </authorList>
    </citation>
    <scope>NUCLEOTIDE SEQUENCE [LARGE SCALE GENOMIC DNA]</scope>
    <source>
        <strain evidence="2 3">LacT</strain>
    </source>
</reference>
<dbReference type="OrthoDB" id="9780343at2"/>
<name>A0A833HN36_9FIRM</name>
<dbReference type="AlphaFoldDB" id="A0A833HN36"/>
<sequence length="235" mass="27807">MTDLLYDKRVECSICRWEFTTKKVKNRGLKVLERQDDFNVVYRDINPNYYYIWVCPNCGFSATETEFHEVNTVQKNIYMDLVRKKWVPRDFGGYRTAKEAEEVFKLALLTAQLLKKPKAYIGGLCLRLAWIYREMGNSKEQEFLKHALDNFTESYSGEKLPLAGFDDLTMAYFIGELSRKMGRYRDAIKWYSKTLDNPGIKDKRQLQLKTREQWKRAKEEYDREKGSHGAGEIKE</sequence>
<dbReference type="Pfam" id="PF09986">
    <property type="entry name" value="DUF2225"/>
    <property type="match status" value="1"/>
</dbReference>
<dbReference type="Gene3D" id="1.25.40.10">
    <property type="entry name" value="Tetratricopeptide repeat domain"/>
    <property type="match status" value="1"/>
</dbReference>
<dbReference type="InterPro" id="IPR018708">
    <property type="entry name" value="DUF2225"/>
</dbReference>
<dbReference type="EMBL" id="WBZB01000036">
    <property type="protein sequence ID" value="KAB3529149.1"/>
    <property type="molecule type" value="Genomic_DNA"/>
</dbReference>
<organism evidence="2 3">
    <name type="scientific">Alkaliphilus serpentinus</name>
    <dbReference type="NCBI Taxonomy" id="1482731"/>
    <lineage>
        <taxon>Bacteria</taxon>
        <taxon>Bacillati</taxon>
        <taxon>Bacillota</taxon>
        <taxon>Clostridia</taxon>
        <taxon>Peptostreptococcales</taxon>
        <taxon>Natronincolaceae</taxon>
        <taxon>Alkaliphilus</taxon>
    </lineage>
</organism>
<evidence type="ECO:0000313" key="3">
    <source>
        <dbReference type="Proteomes" id="UP000465601"/>
    </source>
</evidence>
<comment type="caution">
    <text evidence="2">The sequence shown here is derived from an EMBL/GenBank/DDBJ whole genome shotgun (WGS) entry which is preliminary data.</text>
</comment>
<feature type="region of interest" description="Disordered" evidence="1">
    <location>
        <begin position="214"/>
        <end position="235"/>
    </location>
</feature>
<evidence type="ECO:0000256" key="1">
    <source>
        <dbReference type="SAM" id="MobiDB-lite"/>
    </source>
</evidence>
<dbReference type="Proteomes" id="UP000465601">
    <property type="component" value="Unassembled WGS sequence"/>
</dbReference>
<proteinExistence type="predicted"/>
<evidence type="ECO:0000313" key="2">
    <source>
        <dbReference type="EMBL" id="KAB3529149.1"/>
    </source>
</evidence>